<evidence type="ECO:0000256" key="4">
    <source>
        <dbReference type="PIRSR" id="PIRSR617453-50"/>
    </source>
</evidence>
<dbReference type="PANTHER" id="PTHR11715">
    <property type="entry name" value="GLYCINE CLEAVAGE SYSTEM H PROTEIN"/>
    <property type="match status" value="1"/>
</dbReference>
<dbReference type="CDD" id="cd06848">
    <property type="entry name" value="GCS_H"/>
    <property type="match status" value="1"/>
</dbReference>
<feature type="modified residue" description="N6-lipoyllysine" evidence="4">
    <location>
        <position position="95"/>
    </location>
</feature>
<dbReference type="Proteomes" id="UP000232323">
    <property type="component" value="Unassembled WGS sequence"/>
</dbReference>
<dbReference type="GO" id="GO:0005739">
    <property type="term" value="C:mitochondrion"/>
    <property type="evidence" value="ECO:0007669"/>
    <property type="project" value="UniProtKB-SubCell"/>
</dbReference>
<organism evidence="7 8">
    <name type="scientific">Chlamydomonas eustigma</name>
    <dbReference type="NCBI Taxonomy" id="1157962"/>
    <lineage>
        <taxon>Eukaryota</taxon>
        <taxon>Viridiplantae</taxon>
        <taxon>Chlorophyta</taxon>
        <taxon>core chlorophytes</taxon>
        <taxon>Chlorophyceae</taxon>
        <taxon>CS clade</taxon>
        <taxon>Chlamydomonadales</taxon>
        <taxon>Chlamydomonadaceae</taxon>
        <taxon>Chlamydomonas</taxon>
    </lineage>
</organism>
<dbReference type="NCBIfam" id="TIGR00527">
    <property type="entry name" value="gcvH"/>
    <property type="match status" value="1"/>
</dbReference>
<dbReference type="NCBIfam" id="NF002270">
    <property type="entry name" value="PRK01202.1"/>
    <property type="match status" value="1"/>
</dbReference>
<dbReference type="GO" id="GO:0005960">
    <property type="term" value="C:glycine cleavage complex"/>
    <property type="evidence" value="ECO:0007669"/>
    <property type="project" value="UniProtKB-UniRule"/>
</dbReference>
<dbReference type="SUPFAM" id="SSF51230">
    <property type="entry name" value="Single hybrid motif"/>
    <property type="match status" value="1"/>
</dbReference>
<keyword evidence="8" id="KW-1185">Reference proteome</keyword>
<proteinExistence type="inferred from homology"/>
<dbReference type="HAMAP" id="MF_00272">
    <property type="entry name" value="GcvH"/>
    <property type="match status" value="1"/>
</dbReference>
<dbReference type="STRING" id="1157962.A0A250XQ13"/>
<dbReference type="PANTHER" id="PTHR11715:SF3">
    <property type="entry name" value="GLYCINE CLEAVAGE SYSTEM H PROTEIN-RELATED"/>
    <property type="match status" value="1"/>
</dbReference>
<gene>
    <name evidence="7" type="ORF">CEUSTIGMA_g12589.t1</name>
</gene>
<dbReference type="GO" id="GO:0009249">
    <property type="term" value="P:protein lipoylation"/>
    <property type="evidence" value="ECO:0007669"/>
    <property type="project" value="TreeGrafter"/>
</dbReference>
<dbReference type="InterPro" id="IPR017453">
    <property type="entry name" value="GCV_H_sub"/>
</dbReference>
<evidence type="ECO:0000256" key="1">
    <source>
        <dbReference type="ARBA" id="ARBA00009249"/>
    </source>
</evidence>
<accession>A0A250XQ13</accession>
<reference evidence="7 8" key="1">
    <citation type="submission" date="2017-08" db="EMBL/GenBank/DDBJ databases">
        <title>Acidophilic green algal genome provides insights into adaptation to an acidic environment.</title>
        <authorList>
            <person name="Hirooka S."/>
            <person name="Hirose Y."/>
            <person name="Kanesaki Y."/>
            <person name="Higuchi S."/>
            <person name="Fujiwara T."/>
            <person name="Onuma R."/>
            <person name="Era A."/>
            <person name="Ohbayashi R."/>
            <person name="Uzuka A."/>
            <person name="Nozaki H."/>
            <person name="Yoshikawa H."/>
            <person name="Miyagishima S.Y."/>
        </authorList>
    </citation>
    <scope>NUCLEOTIDE SEQUENCE [LARGE SCALE GENOMIC DNA]</scope>
    <source>
        <strain evidence="7 8">NIES-2499</strain>
    </source>
</reference>
<dbReference type="InterPro" id="IPR033753">
    <property type="entry name" value="GCV_H/Fam206"/>
</dbReference>
<keyword evidence="3 5" id="KW-0809">Transit peptide</keyword>
<comment type="similarity">
    <text evidence="1 5">Belongs to the GcvH family.</text>
</comment>
<keyword evidence="2 4" id="KW-0450">Lipoyl</keyword>
<dbReference type="PROSITE" id="PS00189">
    <property type="entry name" value="LIPOYL"/>
    <property type="match status" value="1"/>
</dbReference>
<comment type="caution">
    <text evidence="7">The sequence shown here is derived from an EMBL/GenBank/DDBJ whole genome shotgun (WGS) entry which is preliminary data.</text>
</comment>
<evidence type="ECO:0000259" key="6">
    <source>
        <dbReference type="PROSITE" id="PS50968"/>
    </source>
</evidence>
<evidence type="ECO:0000256" key="2">
    <source>
        <dbReference type="ARBA" id="ARBA00022823"/>
    </source>
</evidence>
<comment type="cofactor">
    <cofactor evidence="5">
        <name>(R)-lipoate</name>
        <dbReference type="ChEBI" id="CHEBI:83088"/>
    </cofactor>
    <text evidence="5">Binds 1 lipoyl cofactor covalently.</text>
</comment>
<dbReference type="InterPro" id="IPR000089">
    <property type="entry name" value="Biotin_lipoyl"/>
</dbReference>
<evidence type="ECO:0000313" key="7">
    <source>
        <dbReference type="EMBL" id="GAX85171.1"/>
    </source>
</evidence>
<keyword evidence="5" id="KW-0496">Mitochondrion</keyword>
<dbReference type="InterPro" id="IPR003016">
    <property type="entry name" value="2-oxoA_DH_lipoyl-BS"/>
</dbReference>
<dbReference type="AlphaFoldDB" id="A0A250XQ13"/>
<comment type="subunit">
    <text evidence="5">The glycine cleavage system is composed of four proteins: P, T, L and H.</text>
</comment>
<dbReference type="OrthoDB" id="10264154at2759"/>
<feature type="domain" description="Lipoyl-binding" evidence="6">
    <location>
        <begin position="54"/>
        <end position="136"/>
    </location>
</feature>
<dbReference type="GO" id="GO:0019464">
    <property type="term" value="P:glycine decarboxylation via glycine cleavage system"/>
    <property type="evidence" value="ECO:0007669"/>
    <property type="project" value="UniProtKB-UniRule"/>
</dbReference>
<evidence type="ECO:0000256" key="5">
    <source>
        <dbReference type="RuleBase" id="RU364055"/>
    </source>
</evidence>
<name>A0A250XQ13_9CHLO</name>
<protein>
    <recommendedName>
        <fullName evidence="5">Glycine cleavage system H protein</fullName>
    </recommendedName>
</protein>
<evidence type="ECO:0000313" key="8">
    <source>
        <dbReference type="Proteomes" id="UP000232323"/>
    </source>
</evidence>
<dbReference type="PROSITE" id="PS50968">
    <property type="entry name" value="BIOTINYL_LIPOYL"/>
    <property type="match status" value="1"/>
</dbReference>
<comment type="subcellular location">
    <subcellularLocation>
        <location evidence="5">Mitochondrion</location>
    </subcellularLocation>
</comment>
<comment type="function">
    <text evidence="5">The H protein shuttles the methylamine group of glycine from the P protein to the T protein.</text>
</comment>
<dbReference type="Gene3D" id="2.40.50.100">
    <property type="match status" value="1"/>
</dbReference>
<dbReference type="EMBL" id="BEGY01000153">
    <property type="protein sequence ID" value="GAX85171.1"/>
    <property type="molecule type" value="Genomic_DNA"/>
</dbReference>
<dbReference type="Pfam" id="PF01597">
    <property type="entry name" value="GCV_H"/>
    <property type="match status" value="1"/>
</dbReference>
<dbReference type="InterPro" id="IPR011053">
    <property type="entry name" value="Single_hybrid_motif"/>
</dbReference>
<dbReference type="InterPro" id="IPR002930">
    <property type="entry name" value="GCV_H"/>
</dbReference>
<evidence type="ECO:0000256" key="3">
    <source>
        <dbReference type="ARBA" id="ARBA00022946"/>
    </source>
</evidence>
<sequence length="176" mass="18886">MALRNTALALASVGLRPNVPSIFCSLLASRSFASVETGYLYAKSHEWAKVDGDVATVGISDHAQAELGDVVYVELPDIGKTFSAGETFGVVESVKAASDVYAPISGEVLEVNSELKDKPATINADPYKSGWIMKVKVTNKGDLSKLLDAKAYEKRNRALSSESSACWAIQNLSREE</sequence>